<name>A0A6N8ISI1_9BURK</name>
<comment type="caution">
    <text evidence="1">The sequence shown here is derived from an EMBL/GenBank/DDBJ whole genome shotgun (WGS) entry which is preliminary data.</text>
</comment>
<organism evidence="1 2">
    <name type="scientific">Ramlibacter pinisoli</name>
    <dbReference type="NCBI Taxonomy" id="2682844"/>
    <lineage>
        <taxon>Bacteria</taxon>
        <taxon>Pseudomonadati</taxon>
        <taxon>Pseudomonadota</taxon>
        <taxon>Betaproteobacteria</taxon>
        <taxon>Burkholderiales</taxon>
        <taxon>Comamonadaceae</taxon>
        <taxon>Ramlibacter</taxon>
    </lineage>
</organism>
<dbReference type="GO" id="GO:0016740">
    <property type="term" value="F:transferase activity"/>
    <property type="evidence" value="ECO:0007669"/>
    <property type="project" value="UniProtKB-KW"/>
</dbReference>
<keyword evidence="1" id="KW-0808">Transferase</keyword>
<evidence type="ECO:0000313" key="1">
    <source>
        <dbReference type="EMBL" id="MVQ29797.1"/>
    </source>
</evidence>
<keyword evidence="2" id="KW-1185">Reference proteome</keyword>
<dbReference type="SUPFAM" id="SSF53756">
    <property type="entry name" value="UDP-Glycosyltransferase/glycogen phosphorylase"/>
    <property type="match status" value="1"/>
</dbReference>
<dbReference type="Gene3D" id="3.40.50.2000">
    <property type="entry name" value="Glycogen Phosphorylase B"/>
    <property type="match status" value="1"/>
</dbReference>
<dbReference type="Pfam" id="PF13692">
    <property type="entry name" value="Glyco_trans_1_4"/>
    <property type="match status" value="1"/>
</dbReference>
<evidence type="ECO:0000313" key="2">
    <source>
        <dbReference type="Proteomes" id="UP000469385"/>
    </source>
</evidence>
<reference evidence="1 2" key="1">
    <citation type="submission" date="2019-12" db="EMBL/GenBank/DDBJ databases">
        <authorList>
            <person name="Huq M.A."/>
        </authorList>
    </citation>
    <scope>NUCLEOTIDE SEQUENCE [LARGE SCALE GENOMIC DNA]</scope>
    <source>
        <strain evidence="1 2">MAH-25</strain>
    </source>
</reference>
<dbReference type="EMBL" id="WSEL01000003">
    <property type="protein sequence ID" value="MVQ29797.1"/>
    <property type="molecule type" value="Genomic_DNA"/>
</dbReference>
<dbReference type="AlphaFoldDB" id="A0A6N8ISI1"/>
<dbReference type="Proteomes" id="UP000469385">
    <property type="component" value="Unassembled WGS sequence"/>
</dbReference>
<sequence length="513" mass="56803">MPESDAAALSTKPFDLTLVADGDIATARIVEMMFREGGDAGRVSLRIDGVAALKWSRPARGGKLLLIRTGAADGIEPLSRMVAAGVPYAYYIDDNFWLLLGSSPLDLFYQHNLVRRALEIAISGARVVICHSEAFRSVLLGFNRNVVVIPPHFDFSLLSDVPDDDPGELRIGVVGNVSRASDIAFLVDVVRQVQDRAEKQPVFEFFGYTPPELERVAGVRSLPAIRDYREFIREQQSRRWLLALAPLADTPFAAYKTNNKFREFGACGIAGIYSDTPVYRASVEHGRTGWVLPHDSATWAAQILQSINDPAATRAIGAAAVEVVRRIHDAPNVHAAWRKTLVSALSETSKERARRIWQTWRVRYWDCFPVRQQLILTAAGPNSSSLPGERHGYWRRPVLFHVPAGSSIECWWRPPCAGDAAFSMVVATYTRALTGQLVLAIEQDGSADHWTCDLREIKDGQVVNVRTKPISTDPARLRLTNKGSGDIALYACSRLSTTLYPESGRQFPFGFVV</sequence>
<proteinExistence type="predicted"/>
<gene>
    <name evidence="1" type="ORF">GON04_10080</name>
</gene>
<protein>
    <submittedName>
        <fullName evidence="1">Glycosyltransferase</fullName>
    </submittedName>
</protein>
<dbReference type="RefSeq" id="WP_157397766.1">
    <property type="nucleotide sequence ID" value="NZ_WSEL01000003.1"/>
</dbReference>
<accession>A0A6N8ISI1</accession>